<dbReference type="InterPro" id="IPR018496">
    <property type="entry name" value="PsdUridine_synth_RsuA/RluB_CS"/>
</dbReference>
<dbReference type="InterPro" id="IPR002942">
    <property type="entry name" value="S4_RNA-bd"/>
</dbReference>
<dbReference type="Pfam" id="PF00849">
    <property type="entry name" value="PseudoU_synth_2"/>
    <property type="match status" value="1"/>
</dbReference>
<dbReference type="InterPro" id="IPR036986">
    <property type="entry name" value="S4_RNA-bd_sf"/>
</dbReference>
<dbReference type="GO" id="GO:0003723">
    <property type="term" value="F:RNA binding"/>
    <property type="evidence" value="ECO:0007669"/>
    <property type="project" value="UniProtKB-KW"/>
</dbReference>
<dbReference type="InterPro" id="IPR050343">
    <property type="entry name" value="RsuA_PseudoU_synthase"/>
</dbReference>
<dbReference type="GO" id="GO:0120159">
    <property type="term" value="F:rRNA pseudouridine synthase activity"/>
    <property type="evidence" value="ECO:0007669"/>
    <property type="project" value="UniProtKB-ARBA"/>
</dbReference>
<keyword evidence="3 5" id="KW-0694">RNA-binding</keyword>
<organism evidence="9 10">
    <name type="scientific">Mycoplana azooxidifex</name>
    <dbReference type="NCBI Taxonomy" id="1636188"/>
    <lineage>
        <taxon>Bacteria</taxon>
        <taxon>Pseudomonadati</taxon>
        <taxon>Pseudomonadota</taxon>
        <taxon>Alphaproteobacteria</taxon>
        <taxon>Hyphomicrobiales</taxon>
        <taxon>Rhizobiaceae</taxon>
        <taxon>Mycoplana</taxon>
    </lineage>
</organism>
<feature type="region of interest" description="Disordered" evidence="7">
    <location>
        <begin position="343"/>
        <end position="665"/>
    </location>
</feature>
<feature type="compositionally biased region" description="Gly residues" evidence="7">
    <location>
        <begin position="607"/>
        <end position="656"/>
    </location>
</feature>
<feature type="compositionally biased region" description="Basic and acidic residues" evidence="7">
    <location>
        <begin position="534"/>
        <end position="587"/>
    </location>
</feature>
<feature type="compositionally biased region" description="Basic and acidic residues" evidence="7">
    <location>
        <begin position="50"/>
        <end position="69"/>
    </location>
</feature>
<keyword evidence="10" id="KW-1185">Reference proteome</keyword>
<evidence type="ECO:0000256" key="6">
    <source>
        <dbReference type="RuleBase" id="RU003887"/>
    </source>
</evidence>
<dbReference type="Pfam" id="PF01479">
    <property type="entry name" value="S4"/>
    <property type="match status" value="1"/>
</dbReference>
<dbReference type="InterPro" id="IPR042092">
    <property type="entry name" value="PsdUridine_s_RsuA/RluB/E/F_cat"/>
</dbReference>
<dbReference type="InterPro" id="IPR020103">
    <property type="entry name" value="PsdUridine_synth_cat_dom_sf"/>
</dbReference>
<dbReference type="Gene3D" id="3.30.70.580">
    <property type="entry name" value="Pseudouridine synthase I, catalytic domain, N-terminal subdomain"/>
    <property type="match status" value="1"/>
</dbReference>
<dbReference type="Gene3D" id="3.10.290.10">
    <property type="entry name" value="RNA-binding S4 domain"/>
    <property type="match status" value="1"/>
</dbReference>
<feature type="compositionally biased region" description="Basic residues" evidence="7">
    <location>
        <begin position="1"/>
        <end position="11"/>
    </location>
</feature>
<dbReference type="PROSITE" id="PS50889">
    <property type="entry name" value="S4"/>
    <property type="match status" value="1"/>
</dbReference>
<dbReference type="AlphaFoldDB" id="A0A7W6D2Y5"/>
<evidence type="ECO:0000256" key="5">
    <source>
        <dbReference type="PROSITE-ProRule" id="PRU00182"/>
    </source>
</evidence>
<feature type="compositionally biased region" description="Basic and acidic residues" evidence="7">
    <location>
        <begin position="364"/>
        <end position="434"/>
    </location>
</feature>
<dbReference type="FunFam" id="3.10.290.10:FF:000003">
    <property type="entry name" value="Pseudouridine synthase"/>
    <property type="match status" value="1"/>
</dbReference>
<gene>
    <name evidence="9" type="ORF">GGQ64_000958</name>
</gene>
<feature type="domain" description="RNA-binding S4" evidence="8">
    <location>
        <begin position="98"/>
        <end position="155"/>
    </location>
</feature>
<dbReference type="SUPFAM" id="SSF55174">
    <property type="entry name" value="Alpha-L RNA-binding motif"/>
    <property type="match status" value="1"/>
</dbReference>
<evidence type="ECO:0000259" key="8">
    <source>
        <dbReference type="SMART" id="SM00363"/>
    </source>
</evidence>
<accession>A0A7W6D2Y5</accession>
<evidence type="ECO:0000256" key="4">
    <source>
        <dbReference type="ARBA" id="ARBA00023235"/>
    </source>
</evidence>
<dbReference type="RefSeq" id="WP_183799837.1">
    <property type="nucleotide sequence ID" value="NZ_JACIEE010000002.1"/>
</dbReference>
<feature type="compositionally biased region" description="Low complexity" evidence="7">
    <location>
        <begin position="36"/>
        <end position="49"/>
    </location>
</feature>
<comment type="catalytic activity">
    <reaction evidence="1">
        <text>a uridine in RNA = a pseudouridine in RNA</text>
        <dbReference type="Rhea" id="RHEA:48348"/>
        <dbReference type="Rhea" id="RHEA-COMP:12068"/>
        <dbReference type="Rhea" id="RHEA-COMP:12069"/>
        <dbReference type="ChEBI" id="CHEBI:65314"/>
        <dbReference type="ChEBI" id="CHEBI:65315"/>
    </reaction>
</comment>
<dbReference type="GO" id="GO:0000455">
    <property type="term" value="P:enzyme-directed rRNA pseudouridine synthesis"/>
    <property type="evidence" value="ECO:0007669"/>
    <property type="project" value="UniProtKB-ARBA"/>
</dbReference>
<feature type="compositionally biased region" description="Basic and acidic residues" evidence="7">
    <location>
        <begin position="483"/>
        <end position="502"/>
    </location>
</feature>
<evidence type="ECO:0000313" key="9">
    <source>
        <dbReference type="EMBL" id="MBB3975771.1"/>
    </source>
</evidence>
<dbReference type="SMART" id="SM00363">
    <property type="entry name" value="S4"/>
    <property type="match status" value="1"/>
</dbReference>
<dbReference type="InterPro" id="IPR020094">
    <property type="entry name" value="TruA/RsuA/RluB/E/F_N"/>
</dbReference>
<dbReference type="Proteomes" id="UP000574761">
    <property type="component" value="Unassembled WGS sequence"/>
</dbReference>
<protein>
    <recommendedName>
        <fullName evidence="6">Pseudouridine synthase</fullName>
        <ecNumber evidence="6">5.4.99.-</ecNumber>
    </recommendedName>
</protein>
<dbReference type="CDD" id="cd00165">
    <property type="entry name" value="S4"/>
    <property type="match status" value="1"/>
</dbReference>
<comment type="caution">
    <text evidence="9">The sequence shown here is derived from an EMBL/GenBank/DDBJ whole genome shotgun (WGS) entry which is preliminary data.</text>
</comment>
<evidence type="ECO:0000256" key="1">
    <source>
        <dbReference type="ARBA" id="ARBA00000073"/>
    </source>
</evidence>
<comment type="similarity">
    <text evidence="2 6">Belongs to the pseudouridine synthase RsuA family.</text>
</comment>
<feature type="region of interest" description="Disordered" evidence="7">
    <location>
        <begin position="1"/>
        <end position="92"/>
    </location>
</feature>
<dbReference type="NCBIfam" id="TIGR00093">
    <property type="entry name" value="pseudouridine synthase"/>
    <property type="match status" value="1"/>
</dbReference>
<evidence type="ECO:0000256" key="3">
    <source>
        <dbReference type="ARBA" id="ARBA00022884"/>
    </source>
</evidence>
<feature type="compositionally biased region" description="Basic and acidic residues" evidence="7">
    <location>
        <begin position="14"/>
        <end position="26"/>
    </location>
</feature>
<dbReference type="EC" id="5.4.99.-" evidence="6"/>
<dbReference type="EMBL" id="JACIEE010000002">
    <property type="protein sequence ID" value="MBB3975771.1"/>
    <property type="molecule type" value="Genomic_DNA"/>
</dbReference>
<evidence type="ECO:0000256" key="2">
    <source>
        <dbReference type="ARBA" id="ARBA00008348"/>
    </source>
</evidence>
<dbReference type="InterPro" id="IPR000748">
    <property type="entry name" value="PsdUridine_synth_RsuA/RluB/E/F"/>
</dbReference>
<dbReference type="PANTHER" id="PTHR47683">
    <property type="entry name" value="PSEUDOURIDINE SYNTHASE FAMILY PROTEIN-RELATED"/>
    <property type="match status" value="1"/>
</dbReference>
<keyword evidence="4 6" id="KW-0413">Isomerase</keyword>
<dbReference type="SUPFAM" id="SSF55120">
    <property type="entry name" value="Pseudouridine synthase"/>
    <property type="match status" value="1"/>
</dbReference>
<name>A0A7W6D2Y5_9HYPH</name>
<proteinExistence type="inferred from homology"/>
<reference evidence="9 10" key="1">
    <citation type="submission" date="2020-08" db="EMBL/GenBank/DDBJ databases">
        <title>Genomic Encyclopedia of Type Strains, Phase IV (KMG-IV): sequencing the most valuable type-strain genomes for metagenomic binning, comparative biology and taxonomic classification.</title>
        <authorList>
            <person name="Goeker M."/>
        </authorList>
    </citation>
    <scope>NUCLEOTIDE SEQUENCE [LARGE SCALE GENOMIC DNA]</scope>
    <source>
        <strain evidence="9 10">DSM 100211</strain>
    </source>
</reference>
<sequence length="665" mass="71583">MTSKDKPRRPAARPFDRDRKPQDGAHKAGAGKPGGKKPFGAGAKSGGAARSERGPSKATGDKTAGKNEGARAASGKPEKARPALSAGVADHAAVQAPERISKLLARAGIASRRDIERMIMEGRVSVNGVVLDTPVLNATFADHIEVDGQPIRGIERTRLWLYHKPAGLVTTNADPEGRPTVFERLPEDLPRVMSIGRLDINTEGLLLLTNDGGLARVLELPATGWLRRYRVRAHGKIEQEALDQLKEGIAVEGVLYGGIEATLDKVQGSNVWITMGLREGKNREIKNVLGALGLEVNRLIRISYGPFQLGELPEGHAQEIRGRTLRDQLGPRLIDEAKANFEAPLFDQGPGEKEEAPATPAKGGWERGVREKDGDRREQARARLDTRRDDGGREARFGERGTDKRGGAGKHGGADKRGRDDDRFSDRPKHEPGGRARKSNVWMAPGARPVAEKKAKAAEGEDAVKREPRTRPEGAPKTKRYGRTRDGEATRSSHKFDPDRKHASGRTATARPGSDRGERKARVLNAEEGGDWIRASEPERSPRDEGGRGGFGERPRRDFGDRPPRSDRGPREDRPSREDRPFSEDRKPRGKSFSGERSFGDRPAGERGFGGKPGGKSFGGKPSGGKSFGGKPAGGKPGGSRAGGKPGGKPAGGRPAGGKPRGRGN</sequence>
<feature type="compositionally biased region" description="Basic and acidic residues" evidence="7">
    <location>
        <begin position="450"/>
        <end position="476"/>
    </location>
</feature>
<dbReference type="Gene3D" id="3.30.70.1560">
    <property type="entry name" value="Alpha-L RNA-binding motif"/>
    <property type="match status" value="1"/>
</dbReference>
<dbReference type="PROSITE" id="PS01149">
    <property type="entry name" value="PSI_RSU"/>
    <property type="match status" value="1"/>
</dbReference>
<evidence type="ECO:0000313" key="10">
    <source>
        <dbReference type="Proteomes" id="UP000574761"/>
    </source>
</evidence>
<dbReference type="PANTHER" id="PTHR47683:SF3">
    <property type="entry name" value="RIBOSOMAL LARGE SUBUNIT PSEUDOURIDINE SYNTHASE B"/>
    <property type="match status" value="1"/>
</dbReference>
<dbReference type="InterPro" id="IPR006145">
    <property type="entry name" value="PsdUridine_synth_RsuA/RluA"/>
</dbReference>
<evidence type="ECO:0000256" key="7">
    <source>
        <dbReference type="SAM" id="MobiDB-lite"/>
    </source>
</evidence>